<evidence type="ECO:0000259" key="2">
    <source>
        <dbReference type="Pfam" id="PF13556"/>
    </source>
</evidence>
<dbReference type="InterPro" id="IPR025736">
    <property type="entry name" value="PucR_C-HTH_dom"/>
</dbReference>
<dbReference type="Pfam" id="PF17853">
    <property type="entry name" value="GGDEF_2"/>
    <property type="match status" value="1"/>
</dbReference>
<evidence type="ECO:0000259" key="4">
    <source>
        <dbReference type="Pfam" id="PF17853"/>
    </source>
</evidence>
<feature type="domain" description="RsbT co-antagonist protein RsbRD N-terminal" evidence="3">
    <location>
        <begin position="29"/>
        <end position="173"/>
    </location>
</feature>
<evidence type="ECO:0000313" key="5">
    <source>
        <dbReference type="EMBL" id="UUY03739.1"/>
    </source>
</evidence>
<feature type="domain" description="CdaR GGDEF-like" evidence="4">
    <location>
        <begin position="187"/>
        <end position="308"/>
    </location>
</feature>
<proteinExistence type="inferred from homology"/>
<dbReference type="InterPro" id="IPR041522">
    <property type="entry name" value="CdaR_GGDEF"/>
</dbReference>
<dbReference type="RefSeq" id="WP_353864244.1">
    <property type="nucleotide sequence ID" value="NZ_CP088295.1"/>
</dbReference>
<gene>
    <name evidence="5" type="ORF">LRS13_24275</name>
</gene>
<dbReference type="PANTHER" id="PTHR33744">
    <property type="entry name" value="CARBOHYDRATE DIACID REGULATOR"/>
    <property type="match status" value="1"/>
</dbReference>
<accession>A0ABY5PGL9</accession>
<sequence>MADTPSPATAAASDRALRVIAEGILDDADAVGARITDRLLREVPEISADPLSIEETRRSSRATLIALLGGWRRGEPLEQVAAPPELLFQVGIMARDGIPLGPLLRILHVAHGEFADIWGARTAEAGLSPEVQALAMRRGHQLTFAWFDGLMAQLTVAYEEEAERVARTPERLRREAVEAALSGKTVDLDALSRTAAYEFRRRHIGLVLWRGTPISDGVPAVLDAQPAFAAVAREIAAELGAAPPLVVASASSVAWAWIAVRDAPPPDRLLAVVEAARPEGVSVAFGEPAAGLEGFRITHDDAQTASRVAMLQGGDASGATVPFDAVELTALVAGDLHRARRFVLRQLGPLAAADEETDRLRATLRIYLEEHASRTATAERLGVHPNTVTNRARACEALIGRSLRERPVELQVALALRETLGDQVA</sequence>
<dbReference type="InterPro" id="IPR025751">
    <property type="entry name" value="RsbRD_N_dom"/>
</dbReference>
<reference evidence="6" key="1">
    <citation type="submission" date="2021-11" db="EMBL/GenBank/DDBJ databases">
        <title>Cultivation dependent microbiological survey of springs from the worlds oldest radium mine currently devoted to the extraction of radon-saturated water.</title>
        <authorList>
            <person name="Kapinusova G."/>
            <person name="Smrhova T."/>
            <person name="Strejcek M."/>
            <person name="Suman J."/>
            <person name="Jani K."/>
            <person name="Pajer P."/>
            <person name="Uhlik O."/>
        </authorList>
    </citation>
    <scope>NUCLEOTIDE SEQUENCE [LARGE SCALE GENOMIC DNA]</scope>
    <source>
        <strain evidence="6">J379</strain>
    </source>
</reference>
<dbReference type="Pfam" id="PF14361">
    <property type="entry name" value="RsbRD_N"/>
    <property type="match status" value="1"/>
</dbReference>
<comment type="similarity">
    <text evidence="1">Belongs to the CdaR family.</text>
</comment>
<dbReference type="PANTHER" id="PTHR33744:SF1">
    <property type="entry name" value="DNA-BINDING TRANSCRIPTIONAL ACTIVATOR ADER"/>
    <property type="match status" value="1"/>
</dbReference>
<dbReference type="InterPro" id="IPR042070">
    <property type="entry name" value="PucR_C-HTH_sf"/>
</dbReference>
<dbReference type="EMBL" id="CP088295">
    <property type="protein sequence ID" value="UUY03739.1"/>
    <property type="molecule type" value="Genomic_DNA"/>
</dbReference>
<evidence type="ECO:0000256" key="1">
    <source>
        <dbReference type="ARBA" id="ARBA00006754"/>
    </source>
</evidence>
<dbReference type="InterPro" id="IPR051448">
    <property type="entry name" value="CdaR-like_regulators"/>
</dbReference>
<evidence type="ECO:0000313" key="6">
    <source>
        <dbReference type="Proteomes" id="UP001058860"/>
    </source>
</evidence>
<dbReference type="Pfam" id="PF13556">
    <property type="entry name" value="HTH_30"/>
    <property type="match status" value="1"/>
</dbReference>
<dbReference type="Proteomes" id="UP001058860">
    <property type="component" value="Chromosome"/>
</dbReference>
<keyword evidence="6" id="KW-1185">Reference proteome</keyword>
<feature type="domain" description="PucR C-terminal helix-turn-helix" evidence="2">
    <location>
        <begin position="360"/>
        <end position="417"/>
    </location>
</feature>
<evidence type="ECO:0000259" key="3">
    <source>
        <dbReference type="Pfam" id="PF14361"/>
    </source>
</evidence>
<organism evidence="5 6">
    <name type="scientific">Svornostia abyssi</name>
    <dbReference type="NCBI Taxonomy" id="2898438"/>
    <lineage>
        <taxon>Bacteria</taxon>
        <taxon>Bacillati</taxon>
        <taxon>Actinomycetota</taxon>
        <taxon>Thermoleophilia</taxon>
        <taxon>Solirubrobacterales</taxon>
        <taxon>Baekduiaceae</taxon>
        <taxon>Svornostia</taxon>
    </lineage>
</organism>
<protein>
    <submittedName>
        <fullName evidence="5">Helix-turn-helix domain-containing protein</fullName>
    </submittedName>
</protein>
<name>A0ABY5PGL9_9ACTN</name>
<dbReference type="Gene3D" id="1.10.10.2840">
    <property type="entry name" value="PucR C-terminal helix-turn-helix domain"/>
    <property type="match status" value="1"/>
</dbReference>